<proteinExistence type="predicted"/>
<gene>
    <name evidence="2" type="ORF">UFOVP836_33</name>
</gene>
<feature type="compositionally biased region" description="Polar residues" evidence="1">
    <location>
        <begin position="17"/>
        <end position="33"/>
    </location>
</feature>
<name>A0A6J5P4N0_9CAUD</name>
<reference evidence="2" key="1">
    <citation type="submission" date="2020-04" db="EMBL/GenBank/DDBJ databases">
        <authorList>
            <person name="Chiriac C."/>
            <person name="Salcher M."/>
            <person name="Ghai R."/>
            <person name="Kavagutti S V."/>
        </authorList>
    </citation>
    <scope>NUCLEOTIDE SEQUENCE</scope>
</reference>
<accession>A0A6J5P4N0</accession>
<organism evidence="2">
    <name type="scientific">uncultured Caudovirales phage</name>
    <dbReference type="NCBI Taxonomy" id="2100421"/>
    <lineage>
        <taxon>Viruses</taxon>
        <taxon>Duplodnaviria</taxon>
        <taxon>Heunggongvirae</taxon>
        <taxon>Uroviricota</taxon>
        <taxon>Caudoviricetes</taxon>
        <taxon>Peduoviridae</taxon>
        <taxon>Maltschvirus</taxon>
        <taxon>Maltschvirus maltsch</taxon>
    </lineage>
</organism>
<dbReference type="EMBL" id="LR796794">
    <property type="protein sequence ID" value="CAB4166433.1"/>
    <property type="molecule type" value="Genomic_DNA"/>
</dbReference>
<evidence type="ECO:0000313" key="2">
    <source>
        <dbReference type="EMBL" id="CAB4166433.1"/>
    </source>
</evidence>
<protein>
    <submittedName>
        <fullName evidence="2">Uncharacterized protein</fullName>
    </submittedName>
</protein>
<feature type="region of interest" description="Disordered" evidence="1">
    <location>
        <begin position="1"/>
        <end position="39"/>
    </location>
</feature>
<evidence type="ECO:0000256" key="1">
    <source>
        <dbReference type="SAM" id="MobiDB-lite"/>
    </source>
</evidence>
<sequence length="135" mass="14863">MNSRGPLPQPDSRRGMNGTNGAATEFIQESVTPPSWLAKKHHPEFQRLIDMQHGAGVGTRQADSDLYAQYVILLDDFRRAKDPDQRQKARRVMAGLEDALVIGEKSRQRVGIRGKKPAAKGKLALMIAAKNGTDS</sequence>